<comment type="caution">
    <text evidence="1">The sequence shown here is derived from an EMBL/GenBank/DDBJ whole genome shotgun (WGS) entry which is preliminary data.</text>
</comment>
<keyword evidence="2" id="KW-1185">Reference proteome</keyword>
<dbReference type="EMBL" id="SLVV01000012">
    <property type="protein sequence ID" value="TCN21344.1"/>
    <property type="molecule type" value="Genomic_DNA"/>
</dbReference>
<sequence length="67" mass="7328">MEHTCPKCKVGLTEGQLDHAGPLRVYKKGEGAGLFGPDTKQMDDICPFVCPECGLVEFYVPNPGKFQ</sequence>
<accession>A0A4R2B7E7</accession>
<organism evidence="1 2">
    <name type="scientific">Mesobacillus foraminis</name>
    <dbReference type="NCBI Taxonomy" id="279826"/>
    <lineage>
        <taxon>Bacteria</taxon>
        <taxon>Bacillati</taxon>
        <taxon>Bacillota</taxon>
        <taxon>Bacilli</taxon>
        <taxon>Bacillales</taxon>
        <taxon>Bacillaceae</taxon>
        <taxon>Mesobacillus</taxon>
    </lineage>
</organism>
<evidence type="ECO:0000313" key="2">
    <source>
        <dbReference type="Proteomes" id="UP000295689"/>
    </source>
</evidence>
<evidence type="ECO:0000313" key="1">
    <source>
        <dbReference type="EMBL" id="TCN21344.1"/>
    </source>
</evidence>
<dbReference type="Proteomes" id="UP000295689">
    <property type="component" value="Unassembled WGS sequence"/>
</dbReference>
<dbReference type="RefSeq" id="WP_132010409.1">
    <property type="nucleotide sequence ID" value="NZ_JABUHM010000014.1"/>
</dbReference>
<proteinExistence type="predicted"/>
<name>A0A4R2B7E7_9BACI</name>
<protein>
    <submittedName>
        <fullName evidence="1">Uncharacterized protein</fullName>
    </submittedName>
</protein>
<reference evidence="1 2" key="1">
    <citation type="journal article" date="2015" name="Stand. Genomic Sci.">
        <title>Genomic Encyclopedia of Bacterial and Archaeal Type Strains, Phase III: the genomes of soil and plant-associated and newly described type strains.</title>
        <authorList>
            <person name="Whitman W.B."/>
            <person name="Woyke T."/>
            <person name="Klenk H.P."/>
            <person name="Zhou Y."/>
            <person name="Lilburn T.G."/>
            <person name="Beck B.J."/>
            <person name="De Vos P."/>
            <person name="Vandamme P."/>
            <person name="Eisen J.A."/>
            <person name="Garrity G."/>
            <person name="Hugenholtz P."/>
            <person name="Kyrpides N.C."/>
        </authorList>
    </citation>
    <scope>NUCLEOTIDE SEQUENCE [LARGE SCALE GENOMIC DNA]</scope>
    <source>
        <strain evidence="1 2">CV53</strain>
    </source>
</reference>
<dbReference type="AlphaFoldDB" id="A0A4R2B7E7"/>
<gene>
    <name evidence="1" type="ORF">EV146_11225</name>
</gene>